<sequence length="131" mass="15319">MAKVFASGSCRLVTSIHNGRGKIEPIHSMFYNFIGVNFLGKLHNTKQHIQFIKWINDEIQLPQDILNSFLTSYSNANEIEDKELIPVKKQKIKDTFNSCDYYIFEICSIKLYEKNGYQVQFEHTNDYNCVL</sequence>
<dbReference type="AlphaFoldDB" id="A0A6C0KX51"/>
<proteinExistence type="predicted"/>
<reference evidence="1" key="1">
    <citation type="journal article" date="2020" name="Nature">
        <title>Giant virus diversity and host interactions through global metagenomics.</title>
        <authorList>
            <person name="Schulz F."/>
            <person name="Roux S."/>
            <person name="Paez-Espino D."/>
            <person name="Jungbluth S."/>
            <person name="Walsh D.A."/>
            <person name="Denef V.J."/>
            <person name="McMahon K.D."/>
            <person name="Konstantinidis K.T."/>
            <person name="Eloe-Fadrosh E.A."/>
            <person name="Kyrpides N.C."/>
            <person name="Woyke T."/>
        </authorList>
    </citation>
    <scope>NUCLEOTIDE SEQUENCE</scope>
    <source>
        <strain evidence="1">GVMAG-S-3300013094-100</strain>
    </source>
</reference>
<dbReference type="EMBL" id="MN740977">
    <property type="protein sequence ID" value="QHU21064.1"/>
    <property type="molecule type" value="Genomic_DNA"/>
</dbReference>
<protein>
    <submittedName>
        <fullName evidence="1">Uncharacterized protein</fullName>
    </submittedName>
</protein>
<accession>A0A6C0KX51</accession>
<organism evidence="1">
    <name type="scientific">viral metagenome</name>
    <dbReference type="NCBI Taxonomy" id="1070528"/>
    <lineage>
        <taxon>unclassified sequences</taxon>
        <taxon>metagenomes</taxon>
        <taxon>organismal metagenomes</taxon>
    </lineage>
</organism>
<name>A0A6C0KX51_9ZZZZ</name>
<evidence type="ECO:0000313" key="1">
    <source>
        <dbReference type="EMBL" id="QHU21064.1"/>
    </source>
</evidence>